<dbReference type="RefSeq" id="WP_185270819.1">
    <property type="nucleotide sequence ID" value="NZ_CP055156.1"/>
</dbReference>
<dbReference type="EMBL" id="CP055156">
    <property type="protein sequence ID" value="QNF34338.1"/>
    <property type="molecule type" value="Genomic_DNA"/>
</dbReference>
<gene>
    <name evidence="1" type="ORF">HUW51_17010</name>
</gene>
<keyword evidence="2" id="KW-1185">Reference proteome</keyword>
<dbReference type="KEGG" id="aswu:HUW51_17010"/>
<protein>
    <submittedName>
        <fullName evidence="1">Uncharacterized protein</fullName>
    </submittedName>
</protein>
<evidence type="ECO:0000313" key="2">
    <source>
        <dbReference type="Proteomes" id="UP000515237"/>
    </source>
</evidence>
<sequence length="164" mass="18406">MNAKKQTVFKVNFEKTLRNIKEMIDKLPPQVRNGQVRRAIKGNVNATAFQIYRLFMAGLKKTNRVVRAFRTTNISLAKVTNNHVRTIQRHIQKLIDLEIIQGKVRVGNGLQLMLNEALVAFDAYEETPKPAAPLKSGTAGSLAGKLDNFLTRLSQKFSTQNALS</sequence>
<reference evidence="1 2" key="1">
    <citation type="journal article" date="2018" name="Int. J. Syst. Evol. Microbiol.">
        <title>Adhaeribacter swui sp. nov., isolated from wet mud.</title>
        <authorList>
            <person name="Kim D.U."/>
            <person name="Kim K.W."/>
            <person name="Kang M.S."/>
            <person name="Kim J.Y."/>
            <person name="Jang J.H."/>
            <person name="Kim M.K."/>
        </authorList>
    </citation>
    <scope>NUCLEOTIDE SEQUENCE [LARGE SCALE GENOMIC DNA]</scope>
    <source>
        <strain evidence="1 2">KCTC 52873</strain>
    </source>
</reference>
<organism evidence="1 2">
    <name type="scientific">Adhaeribacter swui</name>
    <dbReference type="NCBI Taxonomy" id="2086471"/>
    <lineage>
        <taxon>Bacteria</taxon>
        <taxon>Pseudomonadati</taxon>
        <taxon>Bacteroidota</taxon>
        <taxon>Cytophagia</taxon>
        <taxon>Cytophagales</taxon>
        <taxon>Hymenobacteraceae</taxon>
        <taxon>Adhaeribacter</taxon>
    </lineage>
</organism>
<dbReference type="AlphaFoldDB" id="A0A7G7GB04"/>
<accession>A0A7G7GB04</accession>
<evidence type="ECO:0000313" key="1">
    <source>
        <dbReference type="EMBL" id="QNF34338.1"/>
    </source>
</evidence>
<proteinExistence type="predicted"/>
<name>A0A7G7GB04_9BACT</name>
<dbReference type="Proteomes" id="UP000515237">
    <property type="component" value="Chromosome"/>
</dbReference>